<feature type="transmembrane region" description="Helical" evidence="2">
    <location>
        <begin position="138"/>
        <end position="159"/>
    </location>
</feature>
<keyword evidence="4" id="KW-1185">Reference proteome</keyword>
<dbReference type="OrthoDB" id="2355212at2759"/>
<feature type="transmembrane region" description="Helical" evidence="2">
    <location>
        <begin position="55"/>
        <end position="74"/>
    </location>
</feature>
<keyword evidence="2" id="KW-0812">Transmembrane</keyword>
<evidence type="ECO:0000313" key="3">
    <source>
        <dbReference type="EMBL" id="CAG8644933.1"/>
    </source>
</evidence>
<feature type="transmembrane region" description="Helical" evidence="2">
    <location>
        <begin position="86"/>
        <end position="109"/>
    </location>
</feature>
<name>A0A9N9DLX5_9GLOM</name>
<proteinExistence type="predicted"/>
<gene>
    <name evidence="3" type="ORF">DERYTH_LOCUS9863</name>
</gene>
<dbReference type="Proteomes" id="UP000789405">
    <property type="component" value="Unassembled WGS sequence"/>
</dbReference>
<dbReference type="EMBL" id="CAJVPY010005523">
    <property type="protein sequence ID" value="CAG8644933.1"/>
    <property type="molecule type" value="Genomic_DNA"/>
</dbReference>
<dbReference type="AlphaFoldDB" id="A0A9N9DLX5"/>
<organism evidence="3 4">
    <name type="scientific">Dentiscutata erythropus</name>
    <dbReference type="NCBI Taxonomy" id="1348616"/>
    <lineage>
        <taxon>Eukaryota</taxon>
        <taxon>Fungi</taxon>
        <taxon>Fungi incertae sedis</taxon>
        <taxon>Mucoromycota</taxon>
        <taxon>Glomeromycotina</taxon>
        <taxon>Glomeromycetes</taxon>
        <taxon>Diversisporales</taxon>
        <taxon>Gigasporaceae</taxon>
        <taxon>Dentiscutata</taxon>
    </lineage>
</organism>
<keyword evidence="2" id="KW-1133">Transmembrane helix</keyword>
<protein>
    <submittedName>
        <fullName evidence="3">17904_t:CDS:1</fullName>
    </submittedName>
</protein>
<comment type="caution">
    <text evidence="3">The sequence shown here is derived from an EMBL/GenBank/DDBJ whole genome shotgun (WGS) entry which is preliminary data.</text>
</comment>
<reference evidence="3" key="1">
    <citation type="submission" date="2021-06" db="EMBL/GenBank/DDBJ databases">
        <authorList>
            <person name="Kallberg Y."/>
            <person name="Tangrot J."/>
            <person name="Rosling A."/>
        </authorList>
    </citation>
    <scope>NUCLEOTIDE SEQUENCE</scope>
    <source>
        <strain evidence="3">MA453B</strain>
    </source>
</reference>
<keyword evidence="2" id="KW-0472">Membrane</keyword>
<evidence type="ECO:0000313" key="4">
    <source>
        <dbReference type="Proteomes" id="UP000789405"/>
    </source>
</evidence>
<feature type="region of interest" description="Disordered" evidence="1">
    <location>
        <begin position="169"/>
        <end position="203"/>
    </location>
</feature>
<evidence type="ECO:0000256" key="1">
    <source>
        <dbReference type="SAM" id="MobiDB-lite"/>
    </source>
</evidence>
<accession>A0A9N9DLX5</accession>
<evidence type="ECO:0000256" key="2">
    <source>
        <dbReference type="SAM" id="Phobius"/>
    </source>
</evidence>
<sequence length="203" mass="22273">MNLVNKTNKCCGCVPLRGGVIFISIFSLVGLTYIVLSDVLSISIDDYGIGTVVDLVISVLFLPVIIFGLFVTCCERKAYLLRVFSILYNVFTVVEIIDSLISIIVIVAYRSPVVSDCYSSNPNVDCDYLYSKLEAQVIFVNVMIIFLMTHFALVIAAYAENRKAKEEKASANIASESNNPPVHKVLDDSSANETPIRSAPAKC</sequence>
<feature type="transmembrane region" description="Helical" evidence="2">
    <location>
        <begin position="12"/>
        <end position="35"/>
    </location>
</feature>